<evidence type="ECO:0000313" key="2">
    <source>
        <dbReference type="Proteomes" id="UP000002412"/>
    </source>
</evidence>
<reference evidence="1 2" key="1">
    <citation type="journal article" date="2007" name="PLoS Genet.">
        <title>The complete genome sequence of Yersinia pseudotuberculosis IP31758, the causative agent of Far East scarlet-like fever.</title>
        <authorList>
            <person name="Eppinger M."/>
            <person name="Rosovitz M.J."/>
            <person name="Fricke W.F."/>
            <person name="Rasko D.A."/>
            <person name="Kokorina G."/>
            <person name="Fayolle C."/>
            <person name="Lindler L.E."/>
            <person name="Carniel E."/>
            <person name="Ravel J."/>
        </authorList>
    </citation>
    <scope>NUCLEOTIDE SEQUENCE [LARGE SCALE GENOMIC DNA]</scope>
    <source>
        <strain evidence="1 2">IP 31758</strain>
    </source>
</reference>
<evidence type="ECO:0000313" key="1">
    <source>
        <dbReference type="EMBL" id="ABS48277.1"/>
    </source>
</evidence>
<dbReference type="KEGG" id="ypi:YpsIP31758_2468"/>
<organism evidence="1 2">
    <name type="scientific">Yersinia pseudotuberculosis serotype O:1b (strain IP 31758)</name>
    <dbReference type="NCBI Taxonomy" id="349747"/>
    <lineage>
        <taxon>Bacteria</taxon>
        <taxon>Pseudomonadati</taxon>
        <taxon>Pseudomonadota</taxon>
        <taxon>Gammaproteobacteria</taxon>
        <taxon>Enterobacterales</taxon>
        <taxon>Yersiniaceae</taxon>
        <taxon>Yersinia</taxon>
    </lineage>
</organism>
<sequence>MQDNTVSTLRSLVGFDDISIARYSRLNLNLVCYHFVFTTTIPAIRVLKATHHPTAPP</sequence>
<accession>A0A0U1QZN6</accession>
<dbReference type="HOGENOM" id="CLU_2995790_0_0_6"/>
<dbReference type="AlphaFoldDB" id="A0A0U1QZN6"/>
<gene>
    <name evidence="1" type="ordered locus">YpsIP31758_2468</name>
</gene>
<protein>
    <submittedName>
        <fullName evidence="1">Uncharacterized protein</fullName>
    </submittedName>
</protein>
<dbReference type="EMBL" id="CP000720">
    <property type="protein sequence ID" value="ABS48277.1"/>
    <property type="molecule type" value="Genomic_DNA"/>
</dbReference>
<proteinExistence type="predicted"/>
<name>A0A0U1QZN6_YERP3</name>
<dbReference type="Proteomes" id="UP000002412">
    <property type="component" value="Chromosome"/>
</dbReference>